<keyword evidence="1" id="KW-0812">Transmembrane</keyword>
<reference evidence="2 3" key="1">
    <citation type="submission" date="2018-11" db="EMBL/GenBank/DDBJ databases">
        <authorList>
            <consortium name="Pathogen Informatics"/>
        </authorList>
    </citation>
    <scope>NUCLEOTIDE SEQUENCE [LARGE SCALE GENOMIC DNA]</scope>
    <source>
        <strain evidence="2 3">Zambia</strain>
    </source>
</reference>
<accession>A0A3P7ZK65</accession>
<name>A0A3P7ZK65_9TREM</name>
<evidence type="ECO:0000313" key="2">
    <source>
        <dbReference type="EMBL" id="VDO90729.1"/>
    </source>
</evidence>
<keyword evidence="1" id="KW-1133">Transmembrane helix</keyword>
<dbReference type="Proteomes" id="UP000277204">
    <property type="component" value="Unassembled WGS sequence"/>
</dbReference>
<dbReference type="EMBL" id="UZAI01005484">
    <property type="protein sequence ID" value="VDO90729.1"/>
    <property type="molecule type" value="Genomic_DNA"/>
</dbReference>
<evidence type="ECO:0000256" key="1">
    <source>
        <dbReference type="SAM" id="Phobius"/>
    </source>
</evidence>
<organism evidence="2 3">
    <name type="scientific">Schistosoma margrebowiei</name>
    <dbReference type="NCBI Taxonomy" id="48269"/>
    <lineage>
        <taxon>Eukaryota</taxon>
        <taxon>Metazoa</taxon>
        <taxon>Spiralia</taxon>
        <taxon>Lophotrochozoa</taxon>
        <taxon>Platyhelminthes</taxon>
        <taxon>Trematoda</taxon>
        <taxon>Digenea</taxon>
        <taxon>Strigeidida</taxon>
        <taxon>Schistosomatoidea</taxon>
        <taxon>Schistosomatidae</taxon>
        <taxon>Schistosoma</taxon>
    </lineage>
</organism>
<evidence type="ECO:0000313" key="3">
    <source>
        <dbReference type="Proteomes" id="UP000277204"/>
    </source>
</evidence>
<sequence length="125" mass="14231">MNNSLSSTFSFFLSSFDCFSRSNSLADLLPWVTCFCTCWMNFCCLAPFLFFIPKVLSSTIFCFCLSTFFLEGSFFFGGISYQLTTNSPRQLSSVNSSNVSNGYGRKRSSFPYLVTDFRLFKSYFG</sequence>
<feature type="transmembrane region" description="Helical" evidence="1">
    <location>
        <begin position="28"/>
        <end position="52"/>
    </location>
</feature>
<keyword evidence="1" id="KW-0472">Membrane</keyword>
<gene>
    <name evidence="2" type="ORF">SMRZ_LOCUS10525</name>
</gene>
<protein>
    <submittedName>
        <fullName evidence="2">Uncharacterized protein</fullName>
    </submittedName>
</protein>
<dbReference type="AlphaFoldDB" id="A0A3P7ZK65"/>
<keyword evidence="3" id="KW-1185">Reference proteome</keyword>
<feature type="transmembrane region" description="Helical" evidence="1">
    <location>
        <begin position="59"/>
        <end position="81"/>
    </location>
</feature>
<proteinExistence type="predicted"/>